<sequence length="576" mass="63773">MFRRSTSPDEEMSYVGSQRKRGIIVVLSAVLMIVMMAMLAFSIDVGYMYTMQSQLQRSVDAATLAGAGSLINGEDAATDAVHEYLVRNPVGTQWKEYDNQPIDKSVAHFMDNYSQGLTVNFGDWDSSTQDVVPSDRPASTVKVSMRYDNMPFFFGHLLGRDTFSVQANSAAAYQPRDIMVVLDLSGSMNDDSEFNAFNTLGVDHVTANQLQMYEELGSPIYGNLEFEPKWAVAKGPAPQIDSQAQVTVEYQYDTVVVNSTKSYDRIRVRRQNGDIITYYPSGTTGTYTPGGQVREVWAYSGKNADNSNQVHYFDFTRRDTFITALGLDTVNYPYSGNWDSYVNYCTSSSGQNKNAGFRYKFGYQNFIVYLLEQRSLHSQSTDMWKASAQPITALKSSVAMFVSFIQQANADDQMGLSMYNGPGGEGILESTLSDDFGFITAQANQRQAGYYHNYTNISGGMKVAREELDVRARPGAYKMIVLMTDGVANWYNGGVNSSAARDAVINEAHLAAEKGYVIVTISMGAGADTHLMQQVADITQGSHFNIPGGKTGDEYAEELTEVFQKIAGYRPLRLVQ</sequence>
<gene>
    <name evidence="3" type="ORF">C5Y96_16815</name>
</gene>
<protein>
    <recommendedName>
        <fullName evidence="2">VWFA domain-containing protein</fullName>
    </recommendedName>
</protein>
<dbReference type="RefSeq" id="WP_105355671.1">
    <property type="nucleotide sequence ID" value="NZ_PUIA01000051.1"/>
</dbReference>
<dbReference type="SUPFAM" id="SSF53300">
    <property type="entry name" value="vWA-like"/>
    <property type="match status" value="1"/>
</dbReference>
<dbReference type="Pfam" id="PF00092">
    <property type="entry name" value="VWA"/>
    <property type="match status" value="1"/>
</dbReference>
<dbReference type="InterPro" id="IPR036465">
    <property type="entry name" value="vWFA_dom_sf"/>
</dbReference>
<keyword evidence="1" id="KW-0472">Membrane</keyword>
<dbReference type="PROSITE" id="PS50234">
    <property type="entry name" value="VWFA"/>
    <property type="match status" value="1"/>
</dbReference>
<evidence type="ECO:0000313" key="3">
    <source>
        <dbReference type="EMBL" id="PQO28036.1"/>
    </source>
</evidence>
<dbReference type="CDD" id="cd00198">
    <property type="entry name" value="vWFA"/>
    <property type="match status" value="1"/>
</dbReference>
<dbReference type="Gene3D" id="3.40.50.410">
    <property type="entry name" value="von Willebrand factor, type A domain"/>
    <property type="match status" value="1"/>
</dbReference>
<dbReference type="OrthoDB" id="226623at2"/>
<reference evidence="3 4" key="1">
    <citation type="submission" date="2018-02" db="EMBL/GenBank/DDBJ databases">
        <title>Comparative genomes isolates from brazilian mangrove.</title>
        <authorList>
            <person name="Araujo J.E."/>
            <person name="Taketani R.G."/>
            <person name="Silva M.C.P."/>
            <person name="Loureco M.V."/>
            <person name="Andreote F.D."/>
        </authorList>
    </citation>
    <scope>NUCLEOTIDE SEQUENCE [LARGE SCALE GENOMIC DNA]</scope>
    <source>
        <strain evidence="3 4">HEX-2 MGV</strain>
    </source>
</reference>
<proteinExistence type="predicted"/>
<dbReference type="Proteomes" id="UP000240009">
    <property type="component" value="Unassembled WGS sequence"/>
</dbReference>
<dbReference type="InterPro" id="IPR028087">
    <property type="entry name" value="Tad_N"/>
</dbReference>
<feature type="transmembrane region" description="Helical" evidence="1">
    <location>
        <begin position="21"/>
        <end position="49"/>
    </location>
</feature>
<evidence type="ECO:0000256" key="1">
    <source>
        <dbReference type="SAM" id="Phobius"/>
    </source>
</evidence>
<dbReference type="Pfam" id="PF13400">
    <property type="entry name" value="Tad"/>
    <property type="match status" value="1"/>
</dbReference>
<comment type="caution">
    <text evidence="3">The sequence shown here is derived from an EMBL/GenBank/DDBJ whole genome shotgun (WGS) entry which is preliminary data.</text>
</comment>
<keyword evidence="1" id="KW-0812">Transmembrane</keyword>
<name>A0A2S8F7A8_9BACT</name>
<dbReference type="EMBL" id="PUIA01000051">
    <property type="protein sequence ID" value="PQO28036.1"/>
    <property type="molecule type" value="Genomic_DNA"/>
</dbReference>
<evidence type="ECO:0000313" key="4">
    <source>
        <dbReference type="Proteomes" id="UP000240009"/>
    </source>
</evidence>
<feature type="domain" description="VWFA" evidence="2">
    <location>
        <begin position="366"/>
        <end position="566"/>
    </location>
</feature>
<keyword evidence="1" id="KW-1133">Transmembrane helix</keyword>
<organism evidence="3 4">
    <name type="scientific">Blastopirellula marina</name>
    <dbReference type="NCBI Taxonomy" id="124"/>
    <lineage>
        <taxon>Bacteria</taxon>
        <taxon>Pseudomonadati</taxon>
        <taxon>Planctomycetota</taxon>
        <taxon>Planctomycetia</taxon>
        <taxon>Pirellulales</taxon>
        <taxon>Pirellulaceae</taxon>
        <taxon>Blastopirellula</taxon>
    </lineage>
</organism>
<dbReference type="InterPro" id="IPR002035">
    <property type="entry name" value="VWF_A"/>
</dbReference>
<accession>A0A2S8F7A8</accession>
<evidence type="ECO:0000259" key="2">
    <source>
        <dbReference type="PROSITE" id="PS50234"/>
    </source>
</evidence>
<dbReference type="AlphaFoldDB" id="A0A2S8F7A8"/>